<evidence type="ECO:0000256" key="1">
    <source>
        <dbReference type="ARBA" id="ARBA00000085"/>
    </source>
</evidence>
<dbReference type="eggNOG" id="COG5002">
    <property type="taxonomic scope" value="Bacteria"/>
</dbReference>
<keyword evidence="10" id="KW-1185">Reference proteome</keyword>
<dbReference type="GO" id="GO:0030295">
    <property type="term" value="F:protein kinase activator activity"/>
    <property type="evidence" value="ECO:0007669"/>
    <property type="project" value="TreeGrafter"/>
</dbReference>
<dbReference type="PATRIC" id="fig|937777.3.peg.793"/>
<dbReference type="GO" id="GO:0005524">
    <property type="term" value="F:ATP binding"/>
    <property type="evidence" value="ECO:0007669"/>
    <property type="project" value="UniProtKB-KW"/>
</dbReference>
<dbReference type="EC" id="2.7.13.3" evidence="2"/>
<dbReference type="HOGENOM" id="CLU_000445_89_3_0"/>
<dbReference type="GO" id="GO:0000156">
    <property type="term" value="F:phosphorelay response regulator activity"/>
    <property type="evidence" value="ECO:0007669"/>
    <property type="project" value="TreeGrafter"/>
</dbReference>
<gene>
    <name evidence="9" type="ordered locus">Deipe_0786</name>
</gene>
<dbReference type="Pfam" id="PF00512">
    <property type="entry name" value="HisKA"/>
    <property type="match status" value="1"/>
</dbReference>
<dbReference type="Gene3D" id="3.30.565.10">
    <property type="entry name" value="Histidine kinase-like ATPase, C-terminal domain"/>
    <property type="match status" value="1"/>
</dbReference>
<dbReference type="GO" id="GO:0000155">
    <property type="term" value="F:phosphorelay sensor kinase activity"/>
    <property type="evidence" value="ECO:0007669"/>
    <property type="project" value="InterPro"/>
</dbReference>
<feature type="domain" description="Histidine kinase" evidence="8">
    <location>
        <begin position="110"/>
        <end position="322"/>
    </location>
</feature>
<comment type="catalytic activity">
    <reaction evidence="1">
        <text>ATP + protein L-histidine = ADP + protein N-phospho-L-histidine.</text>
        <dbReference type="EC" id="2.7.13.3"/>
    </reaction>
</comment>
<evidence type="ECO:0000256" key="6">
    <source>
        <dbReference type="ARBA" id="ARBA00022840"/>
    </source>
</evidence>
<dbReference type="STRING" id="937777.Deipe_0786"/>
<dbReference type="PROSITE" id="PS50109">
    <property type="entry name" value="HIS_KIN"/>
    <property type="match status" value="1"/>
</dbReference>
<evidence type="ECO:0000259" key="8">
    <source>
        <dbReference type="PROSITE" id="PS50109"/>
    </source>
</evidence>
<dbReference type="CDD" id="cd00082">
    <property type="entry name" value="HisKA"/>
    <property type="match status" value="1"/>
</dbReference>
<dbReference type="InterPro" id="IPR003594">
    <property type="entry name" value="HATPase_dom"/>
</dbReference>
<dbReference type="EMBL" id="CP003382">
    <property type="protein sequence ID" value="AFZ66361.1"/>
    <property type="molecule type" value="Genomic_DNA"/>
</dbReference>
<evidence type="ECO:0000256" key="2">
    <source>
        <dbReference type="ARBA" id="ARBA00012438"/>
    </source>
</evidence>
<dbReference type="Gene3D" id="1.10.287.130">
    <property type="match status" value="1"/>
</dbReference>
<dbReference type="SUPFAM" id="SSF55874">
    <property type="entry name" value="ATPase domain of HSP90 chaperone/DNA topoisomerase II/histidine kinase"/>
    <property type="match status" value="1"/>
</dbReference>
<protein>
    <recommendedName>
        <fullName evidence="2">histidine kinase</fullName>
        <ecNumber evidence="2">2.7.13.3</ecNumber>
    </recommendedName>
</protein>
<dbReference type="InterPro" id="IPR036097">
    <property type="entry name" value="HisK_dim/P_sf"/>
</dbReference>
<evidence type="ECO:0000256" key="4">
    <source>
        <dbReference type="ARBA" id="ARBA00022741"/>
    </source>
</evidence>
<dbReference type="KEGG" id="dpd:Deipe_0786"/>
<dbReference type="PANTHER" id="PTHR42878">
    <property type="entry name" value="TWO-COMPONENT HISTIDINE KINASE"/>
    <property type="match status" value="1"/>
</dbReference>
<keyword evidence="7" id="KW-0902">Two-component regulatory system</keyword>
<organism evidence="9 10">
    <name type="scientific">Deinococcus peraridilitoris (strain DSM 19664 / LMG 22246 / CIP 109416 / KR-200)</name>
    <dbReference type="NCBI Taxonomy" id="937777"/>
    <lineage>
        <taxon>Bacteria</taxon>
        <taxon>Thermotogati</taxon>
        <taxon>Deinococcota</taxon>
        <taxon>Deinococci</taxon>
        <taxon>Deinococcales</taxon>
        <taxon>Deinococcaceae</taxon>
        <taxon>Deinococcus</taxon>
    </lineage>
</organism>
<evidence type="ECO:0000313" key="10">
    <source>
        <dbReference type="Proteomes" id="UP000010467"/>
    </source>
</evidence>
<evidence type="ECO:0000256" key="3">
    <source>
        <dbReference type="ARBA" id="ARBA00022679"/>
    </source>
</evidence>
<name>K9ZXP0_DEIPD</name>
<keyword evidence="5 9" id="KW-0418">Kinase</keyword>
<reference evidence="10" key="1">
    <citation type="submission" date="2012-03" db="EMBL/GenBank/DDBJ databases">
        <title>Complete sequence of chromosome of Deinococcus peraridilitoris DSM 19664.</title>
        <authorList>
            <person name="Lucas S."/>
            <person name="Copeland A."/>
            <person name="Lapidus A."/>
            <person name="Glavina del Rio T."/>
            <person name="Dalin E."/>
            <person name="Tice H."/>
            <person name="Bruce D."/>
            <person name="Goodwin L."/>
            <person name="Pitluck S."/>
            <person name="Peters L."/>
            <person name="Mikhailova N."/>
            <person name="Lu M."/>
            <person name="Kyrpides N."/>
            <person name="Mavromatis K."/>
            <person name="Ivanova N."/>
            <person name="Brettin T."/>
            <person name="Detter J.C."/>
            <person name="Han C."/>
            <person name="Larimer F."/>
            <person name="Land M."/>
            <person name="Hauser L."/>
            <person name="Markowitz V."/>
            <person name="Cheng J.-F."/>
            <person name="Hugenholtz P."/>
            <person name="Woyke T."/>
            <person name="Wu D."/>
            <person name="Pukall R."/>
            <person name="Steenblock K."/>
            <person name="Brambilla E."/>
            <person name="Klenk H.-P."/>
            <person name="Eisen J.A."/>
        </authorList>
    </citation>
    <scope>NUCLEOTIDE SEQUENCE [LARGE SCALE GENOMIC DNA]</scope>
    <source>
        <strain evidence="10">DSM 19664 / LMG 22246 / CIP 109416 / KR-200</strain>
    </source>
</reference>
<dbReference type="InterPro" id="IPR036890">
    <property type="entry name" value="HATPase_C_sf"/>
</dbReference>
<dbReference type="InterPro" id="IPR003661">
    <property type="entry name" value="HisK_dim/P_dom"/>
</dbReference>
<proteinExistence type="predicted"/>
<dbReference type="Proteomes" id="UP000010467">
    <property type="component" value="Chromosome"/>
</dbReference>
<dbReference type="SMART" id="SM00387">
    <property type="entry name" value="HATPase_c"/>
    <property type="match status" value="1"/>
</dbReference>
<evidence type="ECO:0000313" key="9">
    <source>
        <dbReference type="EMBL" id="AFZ66361.1"/>
    </source>
</evidence>
<keyword evidence="4" id="KW-0547">Nucleotide-binding</keyword>
<dbReference type="PANTHER" id="PTHR42878:SF7">
    <property type="entry name" value="SENSOR HISTIDINE KINASE GLRK"/>
    <property type="match status" value="1"/>
</dbReference>
<evidence type="ECO:0000256" key="7">
    <source>
        <dbReference type="ARBA" id="ARBA00023012"/>
    </source>
</evidence>
<dbReference type="SUPFAM" id="SSF55785">
    <property type="entry name" value="PYP-like sensor domain (PAS domain)"/>
    <property type="match status" value="1"/>
</dbReference>
<dbReference type="InterPro" id="IPR050351">
    <property type="entry name" value="BphY/WalK/GraS-like"/>
</dbReference>
<accession>K9ZXP0</accession>
<dbReference type="InterPro" id="IPR035965">
    <property type="entry name" value="PAS-like_dom_sf"/>
</dbReference>
<dbReference type="GO" id="GO:0007234">
    <property type="term" value="P:osmosensory signaling via phosphorelay pathway"/>
    <property type="evidence" value="ECO:0007669"/>
    <property type="project" value="TreeGrafter"/>
</dbReference>
<sequence>MTPGPGEPQDVSWIDALAQAVVLHEHGIVTRLNAAAVRLWSVSSERARGRRLLEVVRRHTLETLAERGGELDLEISGRALHCRAVPGALIVEDVTDLRRREAELREAAAVLSHEFRTPVTALKGLLEALQYELPYDMQQSFVNQGIAEVERLARLVEDLAVGFRPTRARTLPLSEVLARAERLIAPELASSGVCIDRGEDRLIRADPDKLLQVLINLLENALRYGPRPGKVQVHSRTGEPHVPGELVEIAVIDGGAPLRDTHNLWRAHVRGEGAQGNGSGMGLYIVRSIVEGWGGQAWTQRLAPSSEWPTGANAFCFTVPGS</sequence>
<dbReference type="SUPFAM" id="SSF47384">
    <property type="entry name" value="Homodimeric domain of signal transducing histidine kinase"/>
    <property type="match status" value="1"/>
</dbReference>
<dbReference type="InterPro" id="IPR005467">
    <property type="entry name" value="His_kinase_dom"/>
</dbReference>
<keyword evidence="3" id="KW-0808">Transferase</keyword>
<dbReference type="OrthoDB" id="84942at2"/>
<dbReference type="RefSeq" id="WP_015234671.1">
    <property type="nucleotide sequence ID" value="NC_019793.1"/>
</dbReference>
<dbReference type="SMART" id="SM00388">
    <property type="entry name" value="HisKA"/>
    <property type="match status" value="1"/>
</dbReference>
<dbReference type="Pfam" id="PF02518">
    <property type="entry name" value="HATPase_c"/>
    <property type="match status" value="1"/>
</dbReference>
<evidence type="ECO:0000256" key="5">
    <source>
        <dbReference type="ARBA" id="ARBA00022777"/>
    </source>
</evidence>
<keyword evidence="6" id="KW-0067">ATP-binding</keyword>
<dbReference type="AlphaFoldDB" id="K9ZXP0"/>